<organism evidence="4 5">
    <name type="scientific">Neolewinella litorea</name>
    <dbReference type="NCBI Taxonomy" id="2562452"/>
    <lineage>
        <taxon>Bacteria</taxon>
        <taxon>Pseudomonadati</taxon>
        <taxon>Bacteroidota</taxon>
        <taxon>Saprospiria</taxon>
        <taxon>Saprospirales</taxon>
        <taxon>Lewinellaceae</taxon>
        <taxon>Neolewinella</taxon>
    </lineage>
</organism>
<evidence type="ECO:0000313" key="5">
    <source>
        <dbReference type="Proteomes" id="UP000308528"/>
    </source>
</evidence>
<evidence type="ECO:0000313" key="4">
    <source>
        <dbReference type="EMBL" id="THH34907.1"/>
    </source>
</evidence>
<reference evidence="4 5" key="1">
    <citation type="submission" date="2019-04" db="EMBL/GenBank/DDBJ databases">
        <title>Lewinella litorea sp. nov., isolated from a marine sand.</title>
        <authorList>
            <person name="Yoon J.-H."/>
        </authorList>
    </citation>
    <scope>NUCLEOTIDE SEQUENCE [LARGE SCALE GENOMIC DNA]</scope>
    <source>
        <strain evidence="4 5">HSMS-39</strain>
    </source>
</reference>
<keyword evidence="5" id="KW-1185">Reference proteome</keyword>
<keyword evidence="1" id="KW-0677">Repeat</keyword>
<dbReference type="Pfam" id="PF13432">
    <property type="entry name" value="TPR_16"/>
    <property type="match status" value="2"/>
</dbReference>
<evidence type="ECO:0000256" key="1">
    <source>
        <dbReference type="ARBA" id="ARBA00022737"/>
    </source>
</evidence>
<name>A0A4S4N968_9BACT</name>
<evidence type="ECO:0000256" key="2">
    <source>
        <dbReference type="ARBA" id="ARBA00022803"/>
    </source>
</evidence>
<feature type="repeat" description="TPR" evidence="3">
    <location>
        <begin position="49"/>
        <end position="82"/>
    </location>
</feature>
<dbReference type="PANTHER" id="PTHR44858:SF1">
    <property type="entry name" value="UDP-N-ACETYLGLUCOSAMINE--PEPTIDE N-ACETYLGLUCOSAMINYLTRANSFERASE SPINDLY-RELATED"/>
    <property type="match status" value="1"/>
</dbReference>
<protein>
    <submittedName>
        <fullName evidence="4">Tetratricopeptide repeat protein</fullName>
    </submittedName>
</protein>
<proteinExistence type="predicted"/>
<dbReference type="PANTHER" id="PTHR44858">
    <property type="entry name" value="TETRATRICOPEPTIDE REPEAT PROTEIN 6"/>
    <property type="match status" value="1"/>
</dbReference>
<sequence>MLRYCLPLLLIGLLACGPDTPEEAPNAAAAGDPGIERLTAAIARQPDEPELYRQRASMYYDLENYDGAINDLTTALSLDSTNVDYHYELADVYLDYYRSRLALRTLERAVRLDPERLETHLRLAETQLILKQYDDALASLNEAVRLDPRNPEAYYLLGQVFEETGDTTRAINAAEEATQIDPDMTDAYLLLGDLLAAQGNARAGEYFDAAVAINPQDVIALHARADYYRDRGDLDRAIAEYRRASIIDRQYVAGNFNAGLLLMELDSVERAYDEFNIVIKNDPIHIRAFFYRGYASELLGNTDAARRDYETALRMAPEFTLAREGLDRLDGQIPQ</sequence>
<dbReference type="EMBL" id="SRSF01000014">
    <property type="protein sequence ID" value="THH34907.1"/>
    <property type="molecule type" value="Genomic_DNA"/>
</dbReference>
<dbReference type="SMART" id="SM00028">
    <property type="entry name" value="TPR"/>
    <property type="match status" value="8"/>
</dbReference>
<evidence type="ECO:0000256" key="3">
    <source>
        <dbReference type="PROSITE-ProRule" id="PRU00339"/>
    </source>
</evidence>
<dbReference type="OrthoDB" id="9803982at2"/>
<feature type="repeat" description="TPR" evidence="3">
    <location>
        <begin position="83"/>
        <end position="116"/>
    </location>
</feature>
<dbReference type="Proteomes" id="UP000308528">
    <property type="component" value="Unassembled WGS sequence"/>
</dbReference>
<keyword evidence="2 3" id="KW-0802">TPR repeat</keyword>
<dbReference type="Gene3D" id="1.25.40.10">
    <property type="entry name" value="Tetratricopeptide repeat domain"/>
    <property type="match status" value="4"/>
</dbReference>
<gene>
    <name evidence="4" type="ORF">E4021_17075</name>
</gene>
<dbReference type="InterPro" id="IPR050498">
    <property type="entry name" value="Ycf3"/>
</dbReference>
<dbReference type="PROSITE" id="PS51257">
    <property type="entry name" value="PROKAR_LIPOPROTEIN"/>
    <property type="match status" value="1"/>
</dbReference>
<dbReference type="Pfam" id="PF13414">
    <property type="entry name" value="TPR_11"/>
    <property type="match status" value="2"/>
</dbReference>
<accession>A0A4S4N968</accession>
<dbReference type="AlphaFoldDB" id="A0A4S4N968"/>
<dbReference type="InterPro" id="IPR011990">
    <property type="entry name" value="TPR-like_helical_dom_sf"/>
</dbReference>
<feature type="repeat" description="TPR" evidence="3">
    <location>
        <begin position="117"/>
        <end position="150"/>
    </location>
</feature>
<feature type="repeat" description="TPR" evidence="3">
    <location>
        <begin position="286"/>
        <end position="319"/>
    </location>
</feature>
<dbReference type="PROSITE" id="PS50293">
    <property type="entry name" value="TPR_REGION"/>
    <property type="match status" value="1"/>
</dbReference>
<dbReference type="InterPro" id="IPR019734">
    <property type="entry name" value="TPR_rpt"/>
</dbReference>
<feature type="repeat" description="TPR" evidence="3">
    <location>
        <begin position="151"/>
        <end position="184"/>
    </location>
</feature>
<dbReference type="RefSeq" id="WP_136460600.1">
    <property type="nucleotide sequence ID" value="NZ_SRSF01000014.1"/>
</dbReference>
<dbReference type="SUPFAM" id="SSF48452">
    <property type="entry name" value="TPR-like"/>
    <property type="match status" value="1"/>
</dbReference>
<comment type="caution">
    <text evidence="4">The sequence shown here is derived from an EMBL/GenBank/DDBJ whole genome shotgun (WGS) entry which is preliminary data.</text>
</comment>
<dbReference type="PROSITE" id="PS50005">
    <property type="entry name" value="TPR"/>
    <property type="match status" value="5"/>
</dbReference>